<comment type="caution">
    <text evidence="1">The sequence shown here is derived from an EMBL/GenBank/DDBJ whole genome shotgun (WGS) entry which is preliminary data.</text>
</comment>
<reference evidence="1" key="1">
    <citation type="journal article" date="2023" name="IScience">
        <title>Live-bearing cockroach genome reveals convergent evolutionary mechanisms linked to viviparity in insects and beyond.</title>
        <authorList>
            <person name="Fouks B."/>
            <person name="Harrison M.C."/>
            <person name="Mikhailova A.A."/>
            <person name="Marchal E."/>
            <person name="English S."/>
            <person name="Carruthers M."/>
            <person name="Jennings E.C."/>
            <person name="Chiamaka E.L."/>
            <person name="Frigard R.A."/>
            <person name="Pippel M."/>
            <person name="Attardo G.M."/>
            <person name="Benoit J.B."/>
            <person name="Bornberg-Bauer E."/>
            <person name="Tobe S.S."/>
        </authorList>
    </citation>
    <scope>NUCLEOTIDE SEQUENCE</scope>
    <source>
        <strain evidence="1">Stay&amp;Tobe</strain>
    </source>
</reference>
<dbReference type="Proteomes" id="UP001233999">
    <property type="component" value="Unassembled WGS sequence"/>
</dbReference>
<proteinExistence type="predicted"/>
<evidence type="ECO:0000313" key="2">
    <source>
        <dbReference type="Proteomes" id="UP001233999"/>
    </source>
</evidence>
<keyword evidence="2" id="KW-1185">Reference proteome</keyword>
<name>A0AAD7ZSC6_DIPPU</name>
<dbReference type="Gene3D" id="3.80.10.10">
    <property type="entry name" value="Ribonuclease Inhibitor"/>
    <property type="match status" value="1"/>
</dbReference>
<feature type="non-terminal residue" evidence="1">
    <location>
        <position position="366"/>
    </location>
</feature>
<gene>
    <name evidence="1" type="ORF">L9F63_020377</name>
</gene>
<protein>
    <submittedName>
        <fullName evidence="1">Uncharacterized protein</fullName>
    </submittedName>
</protein>
<reference evidence="1" key="2">
    <citation type="submission" date="2023-05" db="EMBL/GenBank/DDBJ databases">
        <authorList>
            <person name="Fouks B."/>
        </authorList>
    </citation>
    <scope>NUCLEOTIDE SEQUENCE</scope>
    <source>
        <strain evidence="1">Stay&amp;Tobe</strain>
        <tissue evidence="1">Testes</tissue>
    </source>
</reference>
<dbReference type="EMBL" id="JASPKZ010007228">
    <property type="protein sequence ID" value="KAJ9585980.1"/>
    <property type="molecule type" value="Genomic_DNA"/>
</dbReference>
<sequence>MREVMLSTLAIDALEDYVNGLFIKFLNELDNVKLKIVCRNLKEMLIDFVPPPLVNEVTLRLLRGLDNSFSLIRIEYTVIEIVAKHFVNAVIHPYVTKLHFGPEFLHEYMRGFDWNYIALFVYYELGNLNRLKYFRMSTDLNVMLGGWNSLELGMVGLPSTLHEFTFMNHCNDSIIGTLCESCQNLKCLNVSKSIYVSNLSVGSILKLKHLVQLNLENTNIAEGGVTELLKGLTESTVSRCGYLCSCASQLLTFGCSNVTSSHVHTLAMNFPNLICVVLTCGKSCNLLELKEMYNVNALSLSYVKYPQIENLLVSLGSQIQYLDIYDVGPINVMAIGEACTLLKCLHIMSSDTSSIPPADDFCTPLA</sequence>
<accession>A0AAD7ZSC6</accession>
<dbReference type="AlphaFoldDB" id="A0AAD7ZSC6"/>
<evidence type="ECO:0000313" key="1">
    <source>
        <dbReference type="EMBL" id="KAJ9585980.1"/>
    </source>
</evidence>
<dbReference type="SUPFAM" id="SSF52047">
    <property type="entry name" value="RNI-like"/>
    <property type="match status" value="1"/>
</dbReference>
<dbReference type="InterPro" id="IPR032675">
    <property type="entry name" value="LRR_dom_sf"/>
</dbReference>
<organism evidence="1 2">
    <name type="scientific">Diploptera punctata</name>
    <name type="common">Pacific beetle cockroach</name>
    <dbReference type="NCBI Taxonomy" id="6984"/>
    <lineage>
        <taxon>Eukaryota</taxon>
        <taxon>Metazoa</taxon>
        <taxon>Ecdysozoa</taxon>
        <taxon>Arthropoda</taxon>
        <taxon>Hexapoda</taxon>
        <taxon>Insecta</taxon>
        <taxon>Pterygota</taxon>
        <taxon>Neoptera</taxon>
        <taxon>Polyneoptera</taxon>
        <taxon>Dictyoptera</taxon>
        <taxon>Blattodea</taxon>
        <taxon>Blaberoidea</taxon>
        <taxon>Blaberidae</taxon>
        <taxon>Diplopterinae</taxon>
        <taxon>Diploptera</taxon>
    </lineage>
</organism>